<evidence type="ECO:0000256" key="2">
    <source>
        <dbReference type="ARBA" id="ARBA00038110"/>
    </source>
</evidence>
<evidence type="ECO:0000313" key="5">
    <source>
        <dbReference type="EMBL" id="DBA34555.1"/>
    </source>
</evidence>
<feature type="domain" description="PDZ" evidence="4">
    <location>
        <begin position="9"/>
        <end position="90"/>
    </location>
</feature>
<comment type="similarity">
    <text evidence="2">Belongs to the NHER family.</text>
</comment>
<dbReference type="InterPro" id="IPR051067">
    <property type="entry name" value="NHER"/>
</dbReference>
<dbReference type="SMART" id="SM00228">
    <property type="entry name" value="PDZ"/>
    <property type="match status" value="4"/>
</dbReference>
<dbReference type="Gene3D" id="2.30.42.10">
    <property type="match status" value="4"/>
</dbReference>
<proteinExistence type="inferred from homology"/>
<dbReference type="Proteomes" id="UP001181693">
    <property type="component" value="Unassembled WGS sequence"/>
</dbReference>
<dbReference type="GO" id="GO:0072659">
    <property type="term" value="P:protein localization to plasma membrane"/>
    <property type="evidence" value="ECO:0007669"/>
    <property type="project" value="TreeGrafter"/>
</dbReference>
<dbReference type="PROSITE" id="PS50106">
    <property type="entry name" value="PDZ"/>
    <property type="match status" value="4"/>
</dbReference>
<feature type="region of interest" description="Disordered" evidence="3">
    <location>
        <begin position="341"/>
        <end position="372"/>
    </location>
</feature>
<dbReference type="InterPro" id="IPR001478">
    <property type="entry name" value="PDZ"/>
</dbReference>
<evidence type="ECO:0000256" key="3">
    <source>
        <dbReference type="SAM" id="MobiDB-lite"/>
    </source>
</evidence>
<dbReference type="GO" id="GO:0043495">
    <property type="term" value="F:protein-membrane adaptor activity"/>
    <property type="evidence" value="ECO:0007669"/>
    <property type="project" value="TreeGrafter"/>
</dbReference>
<keyword evidence="6" id="KW-1185">Reference proteome</keyword>
<feature type="compositionally biased region" description="Low complexity" evidence="3">
    <location>
        <begin position="117"/>
        <end position="129"/>
    </location>
</feature>
<dbReference type="GO" id="GO:0005102">
    <property type="term" value="F:signaling receptor binding"/>
    <property type="evidence" value="ECO:0007669"/>
    <property type="project" value="TreeGrafter"/>
</dbReference>
<name>A0AAV3B2D2_PYXAD</name>
<feature type="domain" description="PDZ" evidence="4">
    <location>
        <begin position="406"/>
        <end position="486"/>
    </location>
</feature>
<evidence type="ECO:0000256" key="1">
    <source>
        <dbReference type="ARBA" id="ARBA00022737"/>
    </source>
</evidence>
<dbReference type="Pfam" id="PF00595">
    <property type="entry name" value="PDZ"/>
    <property type="match status" value="4"/>
</dbReference>
<feature type="compositionally biased region" description="Pro residues" evidence="3">
    <location>
        <begin position="361"/>
        <end position="372"/>
    </location>
</feature>
<dbReference type="PANTHER" id="PTHR14191:SF6">
    <property type="entry name" value="NA(+)_H(+) EXCHANGE REGULATORY COFACTOR NHE-RF3-RELATED"/>
    <property type="match status" value="1"/>
</dbReference>
<protein>
    <recommendedName>
        <fullName evidence="4">PDZ domain-containing protein</fullName>
    </recommendedName>
</protein>
<comment type="caution">
    <text evidence="5">The sequence shown here is derived from an EMBL/GenBank/DDBJ whole genome shotgun (WGS) entry which is preliminary data.</text>
</comment>
<organism evidence="5 6">
    <name type="scientific">Pyxicephalus adspersus</name>
    <name type="common">African bullfrog</name>
    <dbReference type="NCBI Taxonomy" id="30357"/>
    <lineage>
        <taxon>Eukaryota</taxon>
        <taxon>Metazoa</taxon>
        <taxon>Chordata</taxon>
        <taxon>Craniata</taxon>
        <taxon>Vertebrata</taxon>
        <taxon>Euteleostomi</taxon>
        <taxon>Amphibia</taxon>
        <taxon>Batrachia</taxon>
        <taxon>Anura</taxon>
        <taxon>Neobatrachia</taxon>
        <taxon>Ranoidea</taxon>
        <taxon>Pyxicephalidae</taxon>
        <taxon>Pyxicephalinae</taxon>
        <taxon>Pyxicephalus</taxon>
    </lineage>
</organism>
<keyword evidence="1" id="KW-0677">Repeat</keyword>
<feature type="region of interest" description="Disordered" evidence="3">
    <location>
        <begin position="98"/>
        <end position="130"/>
    </location>
</feature>
<feature type="domain" description="PDZ" evidence="4">
    <location>
        <begin position="242"/>
        <end position="322"/>
    </location>
</feature>
<reference evidence="5" key="1">
    <citation type="thesis" date="2020" institute="ProQuest LLC" country="789 East Eisenhower Parkway, Ann Arbor, MI, USA">
        <title>Comparative Genomics and Chromosome Evolution.</title>
        <authorList>
            <person name="Mudd A.B."/>
        </authorList>
    </citation>
    <scope>NUCLEOTIDE SEQUENCE</scope>
    <source>
        <strain evidence="5">1538</strain>
        <tissue evidence="5">Blood</tissue>
    </source>
</reference>
<dbReference type="GO" id="GO:0016324">
    <property type="term" value="C:apical plasma membrane"/>
    <property type="evidence" value="ECO:0007669"/>
    <property type="project" value="TreeGrafter"/>
</dbReference>
<evidence type="ECO:0000259" key="4">
    <source>
        <dbReference type="PROSITE" id="PS50106"/>
    </source>
</evidence>
<feature type="region of interest" description="Disordered" evidence="3">
    <location>
        <begin position="504"/>
        <end position="530"/>
    </location>
</feature>
<feature type="domain" description="PDZ" evidence="4">
    <location>
        <begin position="133"/>
        <end position="214"/>
    </location>
</feature>
<feature type="compositionally biased region" description="Basic and acidic residues" evidence="3">
    <location>
        <begin position="98"/>
        <end position="109"/>
    </location>
</feature>
<gene>
    <name evidence="5" type="ORF">GDO54_002105</name>
</gene>
<dbReference type="InterPro" id="IPR036034">
    <property type="entry name" value="PDZ_sf"/>
</dbReference>
<evidence type="ECO:0000313" key="6">
    <source>
        <dbReference type="Proteomes" id="UP001181693"/>
    </source>
</evidence>
<sequence>MASTVQPREYTLTKEEGKGYGFFLRVEQGEQGHLVRSIEKGSSADKAGLKDGDRVLKVNKVFVDDKEHPEVVELIKANGNSVTLSILDKDSYIKAKKDGVDLSDSKPPTKEVNQQPTNNSSTTVNESSTPKPRLCYLVKDNGSFGFSLKCIKGAPGVFLDSLTPGGAAVKAGVQTGDRIIEVNGNNVLNDSYDQVVKLVRESGDSVMFLVADDATDNHFKQNNNKITADQATTRLLPNLPRIVDLTKGSDGYGFYLRQEKNRKGHFIMEIDPLSPAEKANLKDFDRVVAVNGQSVEHMQHEQVVEAIRKGGDKTTLLISDKTVDDLFSKAGLSPFVYLKESKAPPPAKTETPKPVEVPTAKPAPSPAQPVVTPAPQPVVTPAPQPVVTPALQPAVSTPDPKYKPKLCTVEKGEKGYGFNLNAIKDIPGQYIKQVVTGGPADKVGIKEDDVLVEVNGVNVQKESYDDVVMRIKNAGKSVTLLVISKDGNEYYKSQKIQITASMADPLTENKNTPNANQQTPPSKARSVPEPIELVSKQTFF</sequence>
<accession>A0AAV3B2D2</accession>
<dbReference type="EMBL" id="DYDO01000001">
    <property type="protein sequence ID" value="DBA34555.1"/>
    <property type="molecule type" value="Genomic_DNA"/>
</dbReference>
<dbReference type="CDD" id="cd06768">
    <property type="entry name" value="PDZ_NHERF-like"/>
    <property type="match status" value="4"/>
</dbReference>
<dbReference type="SUPFAM" id="SSF50156">
    <property type="entry name" value="PDZ domain-like"/>
    <property type="match status" value="4"/>
</dbReference>
<dbReference type="AlphaFoldDB" id="A0AAV3B2D2"/>
<dbReference type="PANTHER" id="PTHR14191">
    <property type="entry name" value="PDZ DOMAIN CONTAINING PROTEIN"/>
    <property type="match status" value="1"/>
</dbReference>
<feature type="compositionally biased region" description="Polar residues" evidence="3">
    <location>
        <begin position="508"/>
        <end position="521"/>
    </location>
</feature>